<keyword evidence="2" id="KW-1133">Transmembrane helix</keyword>
<keyword evidence="2" id="KW-0472">Membrane</keyword>
<dbReference type="Proteomes" id="UP000269199">
    <property type="component" value="Chromosome"/>
</dbReference>
<keyword evidence="2" id="KW-0812">Transmembrane</keyword>
<proteinExistence type="predicted"/>
<feature type="transmembrane region" description="Helical" evidence="2">
    <location>
        <begin position="61"/>
        <end position="85"/>
    </location>
</feature>
<reference evidence="3 4" key="1">
    <citation type="submission" date="2017-11" db="EMBL/GenBank/DDBJ databases">
        <title>Complete genome sequence of Herbaspirillum rubrisubalbicans DSM 11543.</title>
        <authorList>
            <person name="Chen M."/>
            <person name="An Q."/>
        </authorList>
    </citation>
    <scope>NUCLEOTIDE SEQUENCE [LARGE SCALE GENOMIC DNA]</scope>
    <source>
        <strain evidence="3 4">DSM 11543</strain>
    </source>
</reference>
<protein>
    <submittedName>
        <fullName evidence="3">Uncharacterized protein</fullName>
    </submittedName>
</protein>
<sequence>MDPINSAVWPNGVPDQLSPQQMNPQAANWADLFLYGLSGAAVNAAYNLSNTVGAPQSGPTIGVSVGTSGNIMPLLILAGLAYVVFSKG</sequence>
<evidence type="ECO:0000256" key="1">
    <source>
        <dbReference type="SAM" id="MobiDB-lite"/>
    </source>
</evidence>
<feature type="region of interest" description="Disordered" evidence="1">
    <location>
        <begin position="1"/>
        <end position="21"/>
    </location>
</feature>
<evidence type="ECO:0000313" key="4">
    <source>
        <dbReference type="Proteomes" id="UP000269199"/>
    </source>
</evidence>
<evidence type="ECO:0000256" key="2">
    <source>
        <dbReference type="SAM" id="Phobius"/>
    </source>
</evidence>
<dbReference type="RefSeq" id="WP_061789615.1">
    <property type="nucleotide sequence ID" value="NZ_CP024996.1"/>
</dbReference>
<organism evidence="3 4">
    <name type="scientific">Herbaspirillum rubrisubalbicans</name>
    <dbReference type="NCBI Taxonomy" id="80842"/>
    <lineage>
        <taxon>Bacteria</taxon>
        <taxon>Pseudomonadati</taxon>
        <taxon>Pseudomonadota</taxon>
        <taxon>Betaproteobacteria</taxon>
        <taxon>Burkholderiales</taxon>
        <taxon>Oxalobacteraceae</taxon>
        <taxon>Herbaspirillum</taxon>
    </lineage>
</organism>
<name>A0AAD0XGK0_9BURK</name>
<dbReference type="AlphaFoldDB" id="A0AAD0XGK0"/>
<gene>
    <name evidence="3" type="ORF">RC54_12215</name>
</gene>
<dbReference type="EMBL" id="CP024996">
    <property type="protein sequence ID" value="AYR24547.1"/>
    <property type="molecule type" value="Genomic_DNA"/>
</dbReference>
<evidence type="ECO:0000313" key="3">
    <source>
        <dbReference type="EMBL" id="AYR24547.1"/>
    </source>
</evidence>
<accession>A0AAD0XGK0</accession>